<proteinExistence type="predicted"/>
<keyword evidence="2" id="KW-1185">Reference proteome</keyword>
<dbReference type="Proteomes" id="UP000298663">
    <property type="component" value="Unassembled WGS sequence"/>
</dbReference>
<protein>
    <submittedName>
        <fullName evidence="1">Uncharacterized protein</fullName>
    </submittedName>
</protein>
<organism evidence="1 2">
    <name type="scientific">Steinernema carpocapsae</name>
    <name type="common">Entomopathogenic nematode</name>
    <dbReference type="NCBI Taxonomy" id="34508"/>
    <lineage>
        <taxon>Eukaryota</taxon>
        <taxon>Metazoa</taxon>
        <taxon>Ecdysozoa</taxon>
        <taxon>Nematoda</taxon>
        <taxon>Chromadorea</taxon>
        <taxon>Rhabditida</taxon>
        <taxon>Tylenchina</taxon>
        <taxon>Panagrolaimomorpha</taxon>
        <taxon>Strongyloidoidea</taxon>
        <taxon>Steinernematidae</taxon>
        <taxon>Steinernema</taxon>
    </lineage>
</organism>
<gene>
    <name evidence="1" type="ORF">L596_011965</name>
</gene>
<dbReference type="EMBL" id="AZBU02000003">
    <property type="protein sequence ID" value="TKR87592.1"/>
    <property type="molecule type" value="Genomic_DNA"/>
</dbReference>
<evidence type="ECO:0000313" key="2">
    <source>
        <dbReference type="Proteomes" id="UP000298663"/>
    </source>
</evidence>
<sequence length="67" mass="8130">MALVANDMEFYERLLKIWTHPEFSEAIEKHPEHKERIEYFLRKYKVKIAKLEEKAARSQPVFHFPGK</sequence>
<reference evidence="1 2" key="1">
    <citation type="journal article" date="2015" name="Genome Biol.">
        <title>Comparative genomics of Steinernema reveals deeply conserved gene regulatory networks.</title>
        <authorList>
            <person name="Dillman A.R."/>
            <person name="Macchietto M."/>
            <person name="Porter C.F."/>
            <person name="Rogers A."/>
            <person name="Williams B."/>
            <person name="Antoshechkin I."/>
            <person name="Lee M.M."/>
            <person name="Goodwin Z."/>
            <person name="Lu X."/>
            <person name="Lewis E.E."/>
            <person name="Goodrich-Blair H."/>
            <person name="Stock S.P."/>
            <person name="Adams B.J."/>
            <person name="Sternberg P.W."/>
            <person name="Mortazavi A."/>
        </authorList>
    </citation>
    <scope>NUCLEOTIDE SEQUENCE [LARGE SCALE GENOMIC DNA]</scope>
    <source>
        <strain evidence="1 2">ALL</strain>
    </source>
</reference>
<comment type="caution">
    <text evidence="1">The sequence shown here is derived from an EMBL/GenBank/DDBJ whole genome shotgun (WGS) entry which is preliminary data.</text>
</comment>
<dbReference type="AlphaFoldDB" id="A0A4U5NW01"/>
<evidence type="ECO:0000313" key="1">
    <source>
        <dbReference type="EMBL" id="TKR87592.1"/>
    </source>
</evidence>
<name>A0A4U5NW01_STECR</name>
<reference evidence="1 2" key="2">
    <citation type="journal article" date="2019" name="G3 (Bethesda)">
        <title>Hybrid Assembly of the Genome of the Entomopathogenic Nematode Steinernema carpocapsae Identifies the X-Chromosome.</title>
        <authorList>
            <person name="Serra L."/>
            <person name="Macchietto M."/>
            <person name="Macias-Munoz A."/>
            <person name="McGill C.J."/>
            <person name="Rodriguez I.M."/>
            <person name="Rodriguez B."/>
            <person name="Murad R."/>
            <person name="Mortazavi A."/>
        </authorList>
    </citation>
    <scope>NUCLEOTIDE SEQUENCE [LARGE SCALE GENOMIC DNA]</scope>
    <source>
        <strain evidence="1 2">ALL</strain>
    </source>
</reference>
<accession>A0A4U5NW01</accession>